<keyword evidence="3" id="KW-0378">Hydrolase</keyword>
<dbReference type="AlphaFoldDB" id="A0A212JRZ3"/>
<reference evidence="6" key="1">
    <citation type="submission" date="2016-04" db="EMBL/GenBank/DDBJ databases">
        <authorList>
            <person name="Evans L.H."/>
            <person name="Alamgir A."/>
            <person name="Owens N."/>
            <person name="Weber N.D."/>
            <person name="Virtaneva K."/>
            <person name="Barbian K."/>
            <person name="Babar A."/>
            <person name="Rosenke K."/>
        </authorList>
    </citation>
    <scope>NUCLEOTIDE SEQUENCE</scope>
    <source>
        <strain evidence="6">86-1</strain>
    </source>
</reference>
<dbReference type="GO" id="GO:0009253">
    <property type="term" value="P:peptidoglycan catabolic process"/>
    <property type="evidence" value="ECO:0007669"/>
    <property type="project" value="InterPro"/>
</dbReference>
<evidence type="ECO:0000259" key="5">
    <source>
        <dbReference type="Pfam" id="PF01520"/>
    </source>
</evidence>
<dbReference type="EMBL" id="FLUM01000003">
    <property type="protein sequence ID" value="SBW02055.1"/>
    <property type="molecule type" value="Genomic_DNA"/>
</dbReference>
<accession>A0A212JRZ3</accession>
<sequence>MSEKASVFDFYTNLHIFVQACMKGAVITLPGSLFKPMNRIIFILLFLFSISSISVFAQNDKDTPRNGEGIHLFLKRNKRTSSVQYEQFLELNKGKFGRNNSLLKGVSYTLPPLSGKLNPETQDKPLDKQNSKTKTNELFGNKYQEYTVKSNKLKGTCFYLSSGHGGPDPGAIGKVDGYELHEDEYAYDITLRLARALLEEGATVHMIIQDAMDGIRDERYLSNSDRETCMGDVIPLNQVKRLQQRSDKINSLAKRTKEKYKRAVFIHVDSRSQKQQLDVFFYWAPKSSGGKKLANTMRTTFESHYDKHQPSRGFTGTVSERSLFVLDKTTPVGIYAELGNIQNSFDQRRFLDPNNRQALANWMCRGFITDYENWKKGK</sequence>
<organism evidence="6">
    <name type="scientific">uncultured Dysgonomonas sp</name>
    <dbReference type="NCBI Taxonomy" id="206096"/>
    <lineage>
        <taxon>Bacteria</taxon>
        <taxon>Pseudomonadati</taxon>
        <taxon>Bacteroidota</taxon>
        <taxon>Bacteroidia</taxon>
        <taxon>Bacteroidales</taxon>
        <taxon>Dysgonomonadaceae</taxon>
        <taxon>Dysgonomonas</taxon>
        <taxon>environmental samples</taxon>
    </lineage>
</organism>
<gene>
    <name evidence="6" type="ORF">KL86DYS1_30173</name>
</gene>
<protein>
    <recommendedName>
        <fullName evidence="2">N-acetylmuramoyl-L-alanine amidase</fullName>
        <ecNumber evidence="2">3.5.1.28</ecNumber>
    </recommendedName>
</protein>
<dbReference type="PANTHER" id="PTHR30404:SF0">
    <property type="entry name" value="N-ACETYLMURAMOYL-L-ALANINE AMIDASE AMIC"/>
    <property type="match status" value="1"/>
</dbReference>
<keyword evidence="4" id="KW-0472">Membrane</keyword>
<evidence type="ECO:0000256" key="4">
    <source>
        <dbReference type="SAM" id="Phobius"/>
    </source>
</evidence>
<evidence type="ECO:0000256" key="1">
    <source>
        <dbReference type="ARBA" id="ARBA00001561"/>
    </source>
</evidence>
<evidence type="ECO:0000313" key="6">
    <source>
        <dbReference type="EMBL" id="SBW02055.1"/>
    </source>
</evidence>
<name>A0A212JRZ3_9BACT</name>
<dbReference type="SUPFAM" id="SSF53187">
    <property type="entry name" value="Zn-dependent exopeptidases"/>
    <property type="match status" value="1"/>
</dbReference>
<dbReference type="Pfam" id="PF01520">
    <property type="entry name" value="Amidase_3"/>
    <property type="match status" value="1"/>
</dbReference>
<evidence type="ECO:0000256" key="3">
    <source>
        <dbReference type="ARBA" id="ARBA00022801"/>
    </source>
</evidence>
<feature type="domain" description="MurNAc-LAA" evidence="5">
    <location>
        <begin position="160"/>
        <end position="366"/>
    </location>
</feature>
<dbReference type="GO" id="GO:0008745">
    <property type="term" value="F:N-acetylmuramoyl-L-alanine amidase activity"/>
    <property type="evidence" value="ECO:0007669"/>
    <property type="project" value="UniProtKB-EC"/>
</dbReference>
<dbReference type="InterPro" id="IPR050695">
    <property type="entry name" value="N-acetylmuramoyl_amidase_3"/>
</dbReference>
<feature type="transmembrane region" description="Helical" evidence="4">
    <location>
        <begin position="40"/>
        <end position="57"/>
    </location>
</feature>
<keyword evidence="4" id="KW-0812">Transmembrane</keyword>
<dbReference type="PROSITE" id="PS51257">
    <property type="entry name" value="PROKAR_LIPOPROTEIN"/>
    <property type="match status" value="1"/>
</dbReference>
<dbReference type="GO" id="GO:0030288">
    <property type="term" value="C:outer membrane-bounded periplasmic space"/>
    <property type="evidence" value="ECO:0007669"/>
    <property type="project" value="TreeGrafter"/>
</dbReference>
<proteinExistence type="predicted"/>
<dbReference type="EC" id="3.5.1.28" evidence="2"/>
<dbReference type="PANTHER" id="PTHR30404">
    <property type="entry name" value="N-ACETYLMURAMOYL-L-ALANINE AMIDASE"/>
    <property type="match status" value="1"/>
</dbReference>
<evidence type="ECO:0000256" key="2">
    <source>
        <dbReference type="ARBA" id="ARBA00011901"/>
    </source>
</evidence>
<dbReference type="CDD" id="cd02696">
    <property type="entry name" value="MurNAc-LAA"/>
    <property type="match status" value="1"/>
</dbReference>
<dbReference type="InterPro" id="IPR002508">
    <property type="entry name" value="MurNAc-LAA_cat"/>
</dbReference>
<keyword evidence="4" id="KW-1133">Transmembrane helix</keyword>
<dbReference type="Gene3D" id="3.40.630.40">
    <property type="entry name" value="Zn-dependent exopeptidases"/>
    <property type="match status" value="1"/>
</dbReference>
<comment type="catalytic activity">
    <reaction evidence="1">
        <text>Hydrolyzes the link between N-acetylmuramoyl residues and L-amino acid residues in certain cell-wall glycopeptides.</text>
        <dbReference type="EC" id="3.5.1.28"/>
    </reaction>
</comment>